<feature type="domain" description="GST N-terminal" evidence="1">
    <location>
        <begin position="8"/>
        <end position="99"/>
    </location>
</feature>
<feature type="domain" description="GST C-terminal" evidence="2">
    <location>
        <begin position="119"/>
        <end position="248"/>
    </location>
</feature>
<evidence type="ECO:0008006" key="5">
    <source>
        <dbReference type="Google" id="ProtNLM"/>
    </source>
</evidence>
<dbReference type="InterPro" id="IPR010987">
    <property type="entry name" value="Glutathione-S-Trfase_C-like"/>
</dbReference>
<evidence type="ECO:0000259" key="1">
    <source>
        <dbReference type="PROSITE" id="PS50404"/>
    </source>
</evidence>
<dbReference type="GO" id="GO:0004364">
    <property type="term" value="F:glutathione transferase activity"/>
    <property type="evidence" value="ECO:0007669"/>
    <property type="project" value="TreeGrafter"/>
</dbReference>
<dbReference type="PROSITE" id="PS50404">
    <property type="entry name" value="GST_NTER"/>
    <property type="match status" value="1"/>
</dbReference>
<dbReference type="InterPro" id="IPR036249">
    <property type="entry name" value="Thioredoxin-like_sf"/>
</dbReference>
<dbReference type="SUPFAM" id="SSF52833">
    <property type="entry name" value="Thioredoxin-like"/>
    <property type="match status" value="1"/>
</dbReference>
<name>A0A9P5YRJ4_9AGAR</name>
<evidence type="ECO:0000313" key="3">
    <source>
        <dbReference type="EMBL" id="KAF9474177.1"/>
    </source>
</evidence>
<evidence type="ECO:0000259" key="2">
    <source>
        <dbReference type="PROSITE" id="PS50405"/>
    </source>
</evidence>
<dbReference type="PANTHER" id="PTHR42673">
    <property type="entry name" value="MALEYLACETOACETATE ISOMERASE"/>
    <property type="match status" value="1"/>
</dbReference>
<dbReference type="PROSITE" id="PS50405">
    <property type="entry name" value="GST_CTER"/>
    <property type="match status" value="1"/>
</dbReference>
<dbReference type="OrthoDB" id="4951845at2759"/>
<keyword evidence="4" id="KW-1185">Reference proteome</keyword>
<dbReference type="InterPro" id="IPR004045">
    <property type="entry name" value="Glutathione_S-Trfase_N"/>
</dbReference>
<dbReference type="AlphaFoldDB" id="A0A9P5YRJ4"/>
<dbReference type="Pfam" id="PF22041">
    <property type="entry name" value="GST_C_7"/>
    <property type="match status" value="1"/>
</dbReference>
<gene>
    <name evidence="3" type="ORF">BDN70DRAFT_885106</name>
</gene>
<comment type="caution">
    <text evidence="3">The sequence shown here is derived from an EMBL/GenBank/DDBJ whole genome shotgun (WGS) entry which is preliminary data.</text>
</comment>
<protein>
    <recommendedName>
        <fullName evidence="5">GST N-terminal domain-containing protein</fullName>
    </recommendedName>
</protein>
<organism evidence="3 4">
    <name type="scientific">Pholiota conissans</name>
    <dbReference type="NCBI Taxonomy" id="109636"/>
    <lineage>
        <taxon>Eukaryota</taxon>
        <taxon>Fungi</taxon>
        <taxon>Dikarya</taxon>
        <taxon>Basidiomycota</taxon>
        <taxon>Agaricomycotina</taxon>
        <taxon>Agaricomycetes</taxon>
        <taxon>Agaricomycetidae</taxon>
        <taxon>Agaricales</taxon>
        <taxon>Agaricineae</taxon>
        <taxon>Strophariaceae</taxon>
        <taxon>Pholiota</taxon>
    </lineage>
</organism>
<dbReference type="GO" id="GO:0006749">
    <property type="term" value="P:glutathione metabolic process"/>
    <property type="evidence" value="ECO:0007669"/>
    <property type="project" value="TreeGrafter"/>
</dbReference>
<dbReference type="GO" id="GO:0006559">
    <property type="term" value="P:L-phenylalanine catabolic process"/>
    <property type="evidence" value="ECO:0007669"/>
    <property type="project" value="TreeGrafter"/>
</dbReference>
<evidence type="ECO:0000313" key="4">
    <source>
        <dbReference type="Proteomes" id="UP000807469"/>
    </source>
</evidence>
<dbReference type="InterPro" id="IPR036282">
    <property type="entry name" value="Glutathione-S-Trfase_C_sf"/>
</dbReference>
<dbReference type="GO" id="GO:0016034">
    <property type="term" value="F:maleylacetoacetate isomerase activity"/>
    <property type="evidence" value="ECO:0007669"/>
    <property type="project" value="TreeGrafter"/>
</dbReference>
<dbReference type="Gene3D" id="1.20.1050.10">
    <property type="match status" value="1"/>
</dbReference>
<sequence>MTVTFFDIPSKAEGQAFSPAAWRIRYILNMRNIPYKTEWVELPDIESRSKSLGIAPTGLKPDGTPFYTIPFIHDPSTGICLSDSTHIAEYLEKTYPGPSSIFPHNTLGLQSPFVDLFFSTALPAVWKFIVPSIDKIINPAGEAYFRATRGELFGQPLEEVTPKGALGDAEWAKFREGLGKVDVWYSKTSGPYLLGDTISWADIVVIAALTWMKVVWGEDSQQWKDISSWHGGRWGGLVDDFKKYTNVV</sequence>
<dbReference type="Pfam" id="PF13409">
    <property type="entry name" value="GST_N_2"/>
    <property type="match status" value="1"/>
</dbReference>
<dbReference type="InterPro" id="IPR054416">
    <property type="entry name" value="GST_UstS-like_C"/>
</dbReference>
<proteinExistence type="predicted"/>
<dbReference type="SUPFAM" id="SSF47616">
    <property type="entry name" value="GST C-terminal domain-like"/>
    <property type="match status" value="1"/>
</dbReference>
<accession>A0A9P5YRJ4</accession>
<reference evidence="3" key="1">
    <citation type="submission" date="2020-11" db="EMBL/GenBank/DDBJ databases">
        <authorList>
            <consortium name="DOE Joint Genome Institute"/>
            <person name="Ahrendt S."/>
            <person name="Riley R."/>
            <person name="Andreopoulos W."/>
            <person name="Labutti K."/>
            <person name="Pangilinan J."/>
            <person name="Ruiz-Duenas F.J."/>
            <person name="Barrasa J.M."/>
            <person name="Sanchez-Garcia M."/>
            <person name="Camarero S."/>
            <person name="Miyauchi S."/>
            <person name="Serrano A."/>
            <person name="Linde D."/>
            <person name="Babiker R."/>
            <person name="Drula E."/>
            <person name="Ayuso-Fernandez I."/>
            <person name="Pacheco R."/>
            <person name="Padilla G."/>
            <person name="Ferreira P."/>
            <person name="Barriuso J."/>
            <person name="Kellner H."/>
            <person name="Castanera R."/>
            <person name="Alfaro M."/>
            <person name="Ramirez L."/>
            <person name="Pisabarro A.G."/>
            <person name="Kuo A."/>
            <person name="Tritt A."/>
            <person name="Lipzen A."/>
            <person name="He G."/>
            <person name="Yan M."/>
            <person name="Ng V."/>
            <person name="Cullen D."/>
            <person name="Martin F."/>
            <person name="Rosso M.-N."/>
            <person name="Henrissat B."/>
            <person name="Hibbett D."/>
            <person name="Martinez A.T."/>
            <person name="Grigoriev I.V."/>
        </authorList>
    </citation>
    <scope>NUCLEOTIDE SEQUENCE</scope>
    <source>
        <strain evidence="3">CIRM-BRFM 674</strain>
    </source>
</reference>
<dbReference type="PANTHER" id="PTHR42673:SF4">
    <property type="entry name" value="MALEYLACETOACETATE ISOMERASE"/>
    <property type="match status" value="1"/>
</dbReference>
<dbReference type="EMBL" id="MU155392">
    <property type="protein sequence ID" value="KAF9474177.1"/>
    <property type="molecule type" value="Genomic_DNA"/>
</dbReference>
<dbReference type="Gene3D" id="3.40.30.10">
    <property type="entry name" value="Glutaredoxin"/>
    <property type="match status" value="1"/>
</dbReference>
<dbReference type="Proteomes" id="UP000807469">
    <property type="component" value="Unassembled WGS sequence"/>
</dbReference>